<evidence type="ECO:0000313" key="1">
    <source>
        <dbReference type="EMBL" id="CCH91406.1"/>
    </source>
</evidence>
<evidence type="ECO:0000313" key="2">
    <source>
        <dbReference type="Proteomes" id="UP000005806"/>
    </source>
</evidence>
<reference evidence="1 2" key="1">
    <citation type="submission" date="2012-04" db="EMBL/GenBank/DDBJ databases">
        <authorList>
            <person name="Genoscope - CEA"/>
        </authorList>
    </citation>
    <scope>NUCLEOTIDE SEQUENCE [LARGE SCALE GENOMIC DNA]</scope>
    <source>
        <strain evidence="1 2">9432</strain>
    </source>
</reference>
<dbReference type="AlphaFoldDB" id="A0A822L7L3"/>
<dbReference type="EMBL" id="CAIH01000050">
    <property type="protein sequence ID" value="CCH91406.1"/>
    <property type="molecule type" value="Genomic_DNA"/>
</dbReference>
<dbReference type="Proteomes" id="UP000005806">
    <property type="component" value="Unassembled WGS sequence"/>
</dbReference>
<name>A0A822L7L3_MICAE</name>
<protein>
    <recommendedName>
        <fullName evidence="3">Type II toxin-antitoxin system VapC family toxin</fullName>
    </recommendedName>
</protein>
<dbReference type="RefSeq" id="WP_002752620.1">
    <property type="nucleotide sequence ID" value="NZ_HE972552.1"/>
</dbReference>
<dbReference type="InterPro" id="IPR029060">
    <property type="entry name" value="PIN-like_dom_sf"/>
</dbReference>
<dbReference type="SUPFAM" id="SSF88723">
    <property type="entry name" value="PIN domain-like"/>
    <property type="match status" value="1"/>
</dbReference>
<proteinExistence type="predicted"/>
<gene>
    <name evidence="1" type="ORF">MICCA_1430006</name>
</gene>
<evidence type="ECO:0008006" key="3">
    <source>
        <dbReference type="Google" id="ProtNLM"/>
    </source>
</evidence>
<dbReference type="Gene3D" id="3.40.50.1010">
    <property type="entry name" value="5'-nuclease"/>
    <property type="match status" value="1"/>
</dbReference>
<sequence>MELRPILLDTNAYTAFKRNIFEAVEVIRNRPLIGLNSVILEELYGGFELGSREEYNRRELKQFLEISKINRFANAKRSLREIDCNTAEYYAIVYCGLRRKGNPIPTNHM</sequence>
<comment type="caution">
    <text evidence="1">The sequence shown here is derived from an EMBL/GenBank/DDBJ whole genome shotgun (WGS) entry which is preliminary data.</text>
</comment>
<accession>A0A822L7L3</accession>
<organism evidence="1 2">
    <name type="scientific">Microcystis aeruginosa PCC 9432</name>
    <dbReference type="NCBI Taxonomy" id="1160280"/>
    <lineage>
        <taxon>Bacteria</taxon>
        <taxon>Bacillati</taxon>
        <taxon>Cyanobacteriota</taxon>
        <taxon>Cyanophyceae</taxon>
        <taxon>Oscillatoriophycideae</taxon>
        <taxon>Chroococcales</taxon>
        <taxon>Microcystaceae</taxon>
        <taxon>Microcystis</taxon>
    </lineage>
</organism>